<reference evidence="1" key="1">
    <citation type="journal article" date="2019" name="MBio">
        <title>Virus Genomes from Deep Sea Sediments Expand the Ocean Megavirome and Support Independent Origins of Viral Gigantism.</title>
        <authorList>
            <person name="Backstrom D."/>
            <person name="Yutin N."/>
            <person name="Jorgensen S.L."/>
            <person name="Dharamshi J."/>
            <person name="Homa F."/>
            <person name="Zaremba-Niedwiedzka K."/>
            <person name="Spang A."/>
            <person name="Wolf Y.I."/>
            <person name="Koonin E.V."/>
            <person name="Ettema T.J."/>
        </authorList>
    </citation>
    <scope>NUCLEOTIDE SEQUENCE</scope>
</reference>
<proteinExistence type="predicted"/>
<gene>
    <name evidence="1" type="ORF">LCDPAC02_02590</name>
</gene>
<accession>A0A481YPZ4</accession>
<evidence type="ECO:0000313" key="1">
    <source>
        <dbReference type="EMBL" id="QBK85060.1"/>
    </source>
</evidence>
<dbReference type="EMBL" id="MK500302">
    <property type="protein sequence ID" value="QBK85060.1"/>
    <property type="molecule type" value="Genomic_DNA"/>
</dbReference>
<name>A0A481YPZ4_9VIRU</name>
<protein>
    <submittedName>
        <fullName evidence="1">Uncharacterized protein</fullName>
    </submittedName>
</protein>
<sequence length="132" mass="15869">MLNGEKLHKKLVLTLRKIESKIIQTPVEIDVDGTVLETIDFNTPELIKIKIKNYSGYIEDDEHLCDCFDRSFNKDLLYKFILFVEYKNLTINYLEYEIGFLECEIRPKESFDYYKDLFVNEFKEYNFLNLIL</sequence>
<organism evidence="1">
    <name type="scientific">Pithovirus LCDPAC02</name>
    <dbReference type="NCBI Taxonomy" id="2506601"/>
    <lineage>
        <taxon>Viruses</taxon>
        <taxon>Pithoviruses</taxon>
    </lineage>
</organism>